<keyword evidence="8" id="KW-1185">Reference proteome</keyword>
<protein>
    <submittedName>
        <fullName evidence="7">RNA polymerase sigma-70 factor</fullName>
    </submittedName>
</protein>
<dbReference type="InterPro" id="IPR014327">
    <property type="entry name" value="RNA_pol_sigma70_bacteroid"/>
</dbReference>
<gene>
    <name evidence="7" type="ORF">KEM09_20575</name>
</gene>
<dbReference type="EMBL" id="JAGUCN010000036">
    <property type="protein sequence ID" value="MBS2213815.1"/>
    <property type="molecule type" value="Genomic_DNA"/>
</dbReference>
<evidence type="ECO:0000259" key="6">
    <source>
        <dbReference type="Pfam" id="PF08281"/>
    </source>
</evidence>
<evidence type="ECO:0000313" key="8">
    <source>
        <dbReference type="Proteomes" id="UP000721861"/>
    </source>
</evidence>
<sequence length="190" mass="22281">MPDTPDTELVKVFAIDETKAFEGLYLKYGRKLLEFAGHYMPSKDDAEEVVQKVFIKLWQKRHELKHNESVKGYIFTIAYNEIRKAFVKQKRENELLQSYYIEHDINRSEDSDEIDYAALARKVDTIVEQMPEKRKMVYLLCKKEGLTVSEVAEHLQLSEKTVKNQLTAAYRQIREQLQGGLAILLFLTLY</sequence>
<feature type="domain" description="RNA polymerase sigma-70 region 2" evidence="5">
    <location>
        <begin position="24"/>
        <end position="91"/>
    </location>
</feature>
<dbReference type="InterPro" id="IPR013249">
    <property type="entry name" value="RNA_pol_sigma70_r4_t2"/>
</dbReference>
<evidence type="ECO:0000256" key="4">
    <source>
        <dbReference type="ARBA" id="ARBA00023163"/>
    </source>
</evidence>
<evidence type="ECO:0000256" key="3">
    <source>
        <dbReference type="ARBA" id="ARBA00023082"/>
    </source>
</evidence>
<dbReference type="Pfam" id="PF04542">
    <property type="entry name" value="Sigma70_r2"/>
    <property type="match status" value="1"/>
</dbReference>
<dbReference type="NCBIfam" id="TIGR02937">
    <property type="entry name" value="sigma70-ECF"/>
    <property type="match status" value="1"/>
</dbReference>
<dbReference type="InterPro" id="IPR039425">
    <property type="entry name" value="RNA_pol_sigma-70-like"/>
</dbReference>
<comment type="caution">
    <text evidence="7">The sequence shown here is derived from an EMBL/GenBank/DDBJ whole genome shotgun (WGS) entry which is preliminary data.</text>
</comment>
<dbReference type="PANTHER" id="PTHR43133">
    <property type="entry name" value="RNA POLYMERASE ECF-TYPE SIGMA FACTO"/>
    <property type="match status" value="1"/>
</dbReference>
<evidence type="ECO:0000256" key="2">
    <source>
        <dbReference type="ARBA" id="ARBA00023015"/>
    </source>
</evidence>
<evidence type="ECO:0000313" key="7">
    <source>
        <dbReference type="EMBL" id="MBS2213815.1"/>
    </source>
</evidence>
<dbReference type="NCBIfam" id="TIGR02985">
    <property type="entry name" value="Sig70_bacteroi1"/>
    <property type="match status" value="1"/>
</dbReference>
<dbReference type="InterPro" id="IPR036388">
    <property type="entry name" value="WH-like_DNA-bd_sf"/>
</dbReference>
<keyword evidence="2" id="KW-0805">Transcription regulation</keyword>
<dbReference type="InterPro" id="IPR014284">
    <property type="entry name" value="RNA_pol_sigma-70_dom"/>
</dbReference>
<dbReference type="InterPro" id="IPR013325">
    <property type="entry name" value="RNA_pol_sigma_r2"/>
</dbReference>
<organism evidence="7 8">
    <name type="scientific">Carboxylicivirga mesophila</name>
    <dbReference type="NCBI Taxonomy" id="1166478"/>
    <lineage>
        <taxon>Bacteria</taxon>
        <taxon>Pseudomonadati</taxon>
        <taxon>Bacteroidota</taxon>
        <taxon>Bacteroidia</taxon>
        <taxon>Marinilabiliales</taxon>
        <taxon>Marinilabiliaceae</taxon>
        <taxon>Carboxylicivirga</taxon>
    </lineage>
</organism>
<dbReference type="PANTHER" id="PTHR43133:SF46">
    <property type="entry name" value="RNA POLYMERASE SIGMA-70 FACTOR ECF SUBFAMILY"/>
    <property type="match status" value="1"/>
</dbReference>
<evidence type="ECO:0000256" key="1">
    <source>
        <dbReference type="ARBA" id="ARBA00010641"/>
    </source>
</evidence>
<dbReference type="RefSeq" id="WP_212231519.1">
    <property type="nucleotide sequence ID" value="NZ_JAGUCN010000036.1"/>
</dbReference>
<dbReference type="Gene3D" id="1.10.1740.10">
    <property type="match status" value="1"/>
</dbReference>
<dbReference type="SUPFAM" id="SSF88946">
    <property type="entry name" value="Sigma2 domain of RNA polymerase sigma factors"/>
    <property type="match status" value="1"/>
</dbReference>
<reference evidence="7 8" key="1">
    <citation type="journal article" date="2014" name="Int. J. Syst. Evol. Microbiol.">
        <title>Carboxylicivirga gen. nov. in the family Marinilabiliaceae with two novel species, Carboxylicivirga mesophila sp. nov. and Carboxylicivirga taeanensis sp. nov., and reclassification of Cytophaga fermentans as Saccharicrinis fermentans gen. nov., comb. nov.</title>
        <authorList>
            <person name="Yang S.H."/>
            <person name="Seo H.S."/>
            <person name="Woo J.H."/>
            <person name="Oh H.M."/>
            <person name="Jang H."/>
            <person name="Lee J.H."/>
            <person name="Kim S.J."/>
            <person name="Kwon K.K."/>
        </authorList>
    </citation>
    <scope>NUCLEOTIDE SEQUENCE [LARGE SCALE GENOMIC DNA]</scope>
    <source>
        <strain evidence="7 8">JCM 18290</strain>
    </source>
</reference>
<keyword evidence="4" id="KW-0804">Transcription</keyword>
<dbReference type="Proteomes" id="UP000721861">
    <property type="component" value="Unassembled WGS sequence"/>
</dbReference>
<proteinExistence type="inferred from homology"/>
<keyword evidence="3" id="KW-0731">Sigma factor</keyword>
<feature type="domain" description="RNA polymerase sigma factor 70 region 4 type 2" evidence="6">
    <location>
        <begin position="121"/>
        <end position="172"/>
    </location>
</feature>
<name>A0ABS5KFP5_9BACT</name>
<comment type="similarity">
    <text evidence="1">Belongs to the sigma-70 factor family. ECF subfamily.</text>
</comment>
<dbReference type="SUPFAM" id="SSF88659">
    <property type="entry name" value="Sigma3 and sigma4 domains of RNA polymerase sigma factors"/>
    <property type="match status" value="1"/>
</dbReference>
<dbReference type="Gene3D" id="1.10.10.10">
    <property type="entry name" value="Winged helix-like DNA-binding domain superfamily/Winged helix DNA-binding domain"/>
    <property type="match status" value="1"/>
</dbReference>
<evidence type="ECO:0000259" key="5">
    <source>
        <dbReference type="Pfam" id="PF04542"/>
    </source>
</evidence>
<dbReference type="Pfam" id="PF08281">
    <property type="entry name" value="Sigma70_r4_2"/>
    <property type="match status" value="1"/>
</dbReference>
<dbReference type="InterPro" id="IPR007627">
    <property type="entry name" value="RNA_pol_sigma70_r2"/>
</dbReference>
<dbReference type="InterPro" id="IPR013324">
    <property type="entry name" value="RNA_pol_sigma_r3/r4-like"/>
</dbReference>
<accession>A0ABS5KFP5</accession>